<keyword evidence="3" id="KW-1185">Reference proteome</keyword>
<dbReference type="InterPro" id="IPR036388">
    <property type="entry name" value="WH-like_DNA-bd_sf"/>
</dbReference>
<dbReference type="InterPro" id="IPR036390">
    <property type="entry name" value="WH_DNA-bd_sf"/>
</dbReference>
<dbReference type="GO" id="GO:0003700">
    <property type="term" value="F:DNA-binding transcription factor activity"/>
    <property type="evidence" value="ECO:0007669"/>
    <property type="project" value="InterPro"/>
</dbReference>
<sequence>MNDSELTTQEHTTLSYALARTDRLINQILNEELKKIEITLPQLTMLSVIQRKPGVSNAKLAELAFIKPQSTTKVIQELENREWITKTADPEHGRRILIKLSELGEEKVRACRAIVSQVETLMLKGIDKNLALLIKSQLEIMVNNLKQAK</sequence>
<feature type="domain" description="HTH marR-type" evidence="1">
    <location>
        <begin position="11"/>
        <end position="149"/>
    </location>
</feature>
<reference evidence="3" key="1">
    <citation type="submission" date="2016-09" db="EMBL/GenBank/DDBJ databases">
        <authorList>
            <person name="Varghese N."/>
            <person name="Submissions S."/>
        </authorList>
    </citation>
    <scope>NUCLEOTIDE SEQUENCE [LARGE SCALE GENOMIC DNA]</scope>
    <source>
        <strain evidence="3">ANC 3699</strain>
    </source>
</reference>
<gene>
    <name evidence="2" type="ORF">SAMN05421749_101128</name>
</gene>
<dbReference type="GO" id="GO:0003677">
    <property type="term" value="F:DNA binding"/>
    <property type="evidence" value="ECO:0007669"/>
    <property type="project" value="UniProtKB-KW"/>
</dbReference>
<name>A0A1G6GLZ1_9GAMM</name>
<dbReference type="GO" id="GO:0006950">
    <property type="term" value="P:response to stress"/>
    <property type="evidence" value="ECO:0007669"/>
    <property type="project" value="TreeGrafter"/>
</dbReference>
<dbReference type="EMBL" id="FMYK01000001">
    <property type="protein sequence ID" value="SDB82745.1"/>
    <property type="molecule type" value="Genomic_DNA"/>
</dbReference>
<dbReference type="PROSITE" id="PS50995">
    <property type="entry name" value="HTH_MARR_2"/>
    <property type="match status" value="1"/>
</dbReference>
<dbReference type="AlphaFoldDB" id="A0A1G6GLZ1"/>
<dbReference type="PANTHER" id="PTHR33164">
    <property type="entry name" value="TRANSCRIPTIONAL REGULATOR, MARR FAMILY"/>
    <property type="match status" value="1"/>
</dbReference>
<dbReference type="SMART" id="SM00347">
    <property type="entry name" value="HTH_MARR"/>
    <property type="match status" value="1"/>
</dbReference>
<dbReference type="Proteomes" id="UP000242317">
    <property type="component" value="Unassembled WGS sequence"/>
</dbReference>
<dbReference type="RefSeq" id="WP_092614528.1">
    <property type="nucleotide sequence ID" value="NZ_FMYK01000001.1"/>
</dbReference>
<dbReference type="PANTHER" id="PTHR33164:SF43">
    <property type="entry name" value="HTH-TYPE TRANSCRIPTIONAL REPRESSOR YETL"/>
    <property type="match status" value="1"/>
</dbReference>
<dbReference type="Gene3D" id="1.10.10.10">
    <property type="entry name" value="Winged helix-like DNA-binding domain superfamily/Winged helix DNA-binding domain"/>
    <property type="match status" value="1"/>
</dbReference>
<evidence type="ECO:0000313" key="3">
    <source>
        <dbReference type="Proteomes" id="UP000242317"/>
    </source>
</evidence>
<proteinExistence type="predicted"/>
<keyword evidence="2" id="KW-0238">DNA-binding</keyword>
<dbReference type="InterPro" id="IPR039422">
    <property type="entry name" value="MarR/SlyA-like"/>
</dbReference>
<organism evidence="2 3">
    <name type="scientific">Acinetobacter marinus</name>
    <dbReference type="NCBI Taxonomy" id="281375"/>
    <lineage>
        <taxon>Bacteria</taxon>
        <taxon>Pseudomonadati</taxon>
        <taxon>Pseudomonadota</taxon>
        <taxon>Gammaproteobacteria</taxon>
        <taxon>Moraxellales</taxon>
        <taxon>Moraxellaceae</taxon>
        <taxon>Acinetobacter</taxon>
    </lineage>
</organism>
<accession>A0A1G6GLZ1</accession>
<evidence type="ECO:0000313" key="2">
    <source>
        <dbReference type="EMBL" id="SDB82745.1"/>
    </source>
</evidence>
<dbReference type="OrthoDB" id="117723at2"/>
<dbReference type="SUPFAM" id="SSF46785">
    <property type="entry name" value="Winged helix' DNA-binding domain"/>
    <property type="match status" value="1"/>
</dbReference>
<evidence type="ECO:0000259" key="1">
    <source>
        <dbReference type="PROSITE" id="PS50995"/>
    </source>
</evidence>
<dbReference type="Pfam" id="PF12802">
    <property type="entry name" value="MarR_2"/>
    <property type="match status" value="1"/>
</dbReference>
<dbReference type="InterPro" id="IPR000835">
    <property type="entry name" value="HTH_MarR-typ"/>
</dbReference>
<protein>
    <submittedName>
        <fullName evidence="2">DNA-binding transcriptional regulator, MarR family</fullName>
    </submittedName>
</protein>